<proteinExistence type="predicted"/>
<evidence type="ECO:0000256" key="1">
    <source>
        <dbReference type="SAM" id="MobiDB-lite"/>
    </source>
</evidence>
<dbReference type="AlphaFoldDB" id="A0A9P9JFQ7"/>
<sequence>MALLEEERLSAPPSKHQSDIPSGPASPPSESPPQPITIDSGGDLVLRVGAEADGCEQEFFVCSNTMRRSSPVWKSMLYGGFKEARPSEGPWVVTLPDDRAMPMLTVLNIIHTRFALVPREPALSEIYHILTLAHKYDMTEVVQPWADCWMEVADNAQEKEDGCSLAMLTYVAWEMGNEDLFTTMVNKLLLGSSVDDQGRLTTPDGICLENYDYLGPPDLLGIEFRRSDLIQPILDVVHALIKDLLGFQVCCKKELQKCDYSILGSVWYGMTKFRGSVMPESADEILESVTELASSVCQVSSYMSCLDNHFKCNPREKVEKIVRKTVRSRKFILGPSHIEYMRKQRLKTGVAPPFVWDPCWVKSED</sequence>
<accession>A0A9P9JFQ7</accession>
<feature type="compositionally biased region" description="Pro residues" evidence="1">
    <location>
        <begin position="24"/>
        <end position="35"/>
    </location>
</feature>
<dbReference type="InterPro" id="IPR011333">
    <property type="entry name" value="SKP1/BTB/POZ_sf"/>
</dbReference>
<name>A0A9P9JFQ7_9HYPO</name>
<dbReference type="OrthoDB" id="5275938at2759"/>
<dbReference type="Proteomes" id="UP000738349">
    <property type="component" value="Unassembled WGS sequence"/>
</dbReference>
<organism evidence="2 3">
    <name type="scientific">Dactylonectria macrodidyma</name>
    <dbReference type="NCBI Taxonomy" id="307937"/>
    <lineage>
        <taxon>Eukaryota</taxon>
        <taxon>Fungi</taxon>
        <taxon>Dikarya</taxon>
        <taxon>Ascomycota</taxon>
        <taxon>Pezizomycotina</taxon>
        <taxon>Sordariomycetes</taxon>
        <taxon>Hypocreomycetidae</taxon>
        <taxon>Hypocreales</taxon>
        <taxon>Nectriaceae</taxon>
        <taxon>Dactylonectria</taxon>
    </lineage>
</organism>
<dbReference type="Gene3D" id="3.30.710.10">
    <property type="entry name" value="Potassium Channel Kv1.1, Chain A"/>
    <property type="match status" value="1"/>
</dbReference>
<evidence type="ECO:0000313" key="3">
    <source>
        <dbReference type="Proteomes" id="UP000738349"/>
    </source>
</evidence>
<dbReference type="SUPFAM" id="SSF54695">
    <property type="entry name" value="POZ domain"/>
    <property type="match status" value="1"/>
</dbReference>
<dbReference type="EMBL" id="JAGMUV010000005">
    <property type="protein sequence ID" value="KAH7156378.1"/>
    <property type="molecule type" value="Genomic_DNA"/>
</dbReference>
<evidence type="ECO:0000313" key="2">
    <source>
        <dbReference type="EMBL" id="KAH7156378.1"/>
    </source>
</evidence>
<feature type="region of interest" description="Disordered" evidence="1">
    <location>
        <begin position="1"/>
        <end position="41"/>
    </location>
</feature>
<protein>
    <recommendedName>
        <fullName evidence="4">BTB domain-containing protein</fullName>
    </recommendedName>
</protein>
<evidence type="ECO:0008006" key="4">
    <source>
        <dbReference type="Google" id="ProtNLM"/>
    </source>
</evidence>
<reference evidence="2" key="1">
    <citation type="journal article" date="2021" name="Nat. Commun.">
        <title>Genetic determinants of endophytism in the Arabidopsis root mycobiome.</title>
        <authorList>
            <person name="Mesny F."/>
            <person name="Miyauchi S."/>
            <person name="Thiergart T."/>
            <person name="Pickel B."/>
            <person name="Atanasova L."/>
            <person name="Karlsson M."/>
            <person name="Huettel B."/>
            <person name="Barry K.W."/>
            <person name="Haridas S."/>
            <person name="Chen C."/>
            <person name="Bauer D."/>
            <person name="Andreopoulos W."/>
            <person name="Pangilinan J."/>
            <person name="LaButti K."/>
            <person name="Riley R."/>
            <person name="Lipzen A."/>
            <person name="Clum A."/>
            <person name="Drula E."/>
            <person name="Henrissat B."/>
            <person name="Kohler A."/>
            <person name="Grigoriev I.V."/>
            <person name="Martin F.M."/>
            <person name="Hacquard S."/>
        </authorList>
    </citation>
    <scope>NUCLEOTIDE SEQUENCE</scope>
    <source>
        <strain evidence="2">MPI-CAGE-AT-0147</strain>
    </source>
</reference>
<comment type="caution">
    <text evidence="2">The sequence shown here is derived from an EMBL/GenBank/DDBJ whole genome shotgun (WGS) entry which is preliminary data.</text>
</comment>
<gene>
    <name evidence="2" type="ORF">EDB81DRAFT_645299</name>
</gene>
<keyword evidence="3" id="KW-1185">Reference proteome</keyword>